<reference evidence="2 3" key="1">
    <citation type="submission" date="2021-04" db="EMBL/GenBank/DDBJ databases">
        <authorList>
            <person name="Rodrigo-Torres L."/>
            <person name="Arahal R. D."/>
            <person name="Lucena T."/>
        </authorList>
    </citation>
    <scope>NUCLEOTIDE SEQUENCE [LARGE SCALE GENOMIC DNA]</scope>
    <source>
        <strain evidence="2 3">CECT 30171</strain>
    </source>
</reference>
<dbReference type="Pfam" id="PF14247">
    <property type="entry name" value="DUF4344"/>
    <property type="match status" value="1"/>
</dbReference>
<proteinExistence type="predicted"/>
<feature type="region of interest" description="Disordered" evidence="1">
    <location>
        <begin position="329"/>
        <end position="363"/>
    </location>
</feature>
<dbReference type="RefSeq" id="WP_215219117.1">
    <property type="nucleotide sequence ID" value="NZ_OU015430.1"/>
</dbReference>
<gene>
    <name evidence="2" type="ORF">LYB30171_00071</name>
</gene>
<evidence type="ECO:0000256" key="1">
    <source>
        <dbReference type="SAM" id="MobiDB-lite"/>
    </source>
</evidence>
<accession>A0ABM8UBS7</accession>
<feature type="compositionally biased region" description="Low complexity" evidence="1">
    <location>
        <begin position="332"/>
        <end position="351"/>
    </location>
</feature>
<sequence>MLKRIITGTGLVLAGMVVGAWGHASWVANASDAPPAPHLPAAEPEADPPAAEAPVPGTPDPVNFTYRYLDPLDPAMAATAERVREEDLLRRLPEVKWLDGLLLLPAPITYVATACGKPDAYYLPGKREVVLCYEMLHALYAQGEDLAATGGSALDLPDIPADQLAQRYVWANVRFVVAHETGHALIDLLDLPVTGRQEDAVDQFATALMQRIGGEDESPREVAQNLRMASHSFLADAGTDVTMQAYADTHSLGLQRYFNLQCLLYGSDPERFADMVERGDLPETRAKTCPTEARRANDAWVRLLAPHLAPAYKMSVDEAEAWLRDRERSRGEAGVPVVVAPTPEPAGAEPARAIKPTTPAQPL</sequence>
<feature type="compositionally biased region" description="Low complexity" evidence="1">
    <location>
        <begin position="39"/>
        <end position="55"/>
    </location>
</feature>
<evidence type="ECO:0000313" key="3">
    <source>
        <dbReference type="Proteomes" id="UP000680116"/>
    </source>
</evidence>
<feature type="region of interest" description="Disordered" evidence="1">
    <location>
        <begin position="35"/>
        <end position="57"/>
    </location>
</feature>
<dbReference type="InterPro" id="IPR025644">
    <property type="entry name" value="DUF4344"/>
</dbReference>
<evidence type="ECO:0008006" key="4">
    <source>
        <dbReference type="Google" id="ProtNLM"/>
    </source>
</evidence>
<organism evidence="2 3">
    <name type="scientific">Novilysobacter luteus</name>
    <dbReference type="NCBI Taxonomy" id="2822368"/>
    <lineage>
        <taxon>Bacteria</taxon>
        <taxon>Pseudomonadati</taxon>
        <taxon>Pseudomonadota</taxon>
        <taxon>Gammaproteobacteria</taxon>
        <taxon>Lysobacterales</taxon>
        <taxon>Lysobacteraceae</taxon>
        <taxon>Novilysobacter</taxon>
    </lineage>
</organism>
<name>A0ABM8UBS7_9GAMM</name>
<dbReference type="Proteomes" id="UP000680116">
    <property type="component" value="Chromosome"/>
</dbReference>
<protein>
    <recommendedName>
        <fullName evidence="4">Metallopeptidase</fullName>
    </recommendedName>
</protein>
<evidence type="ECO:0000313" key="2">
    <source>
        <dbReference type="EMBL" id="CAG4967568.1"/>
    </source>
</evidence>
<keyword evidence="3" id="KW-1185">Reference proteome</keyword>
<dbReference type="EMBL" id="OU015430">
    <property type="protein sequence ID" value="CAG4967568.1"/>
    <property type="molecule type" value="Genomic_DNA"/>
</dbReference>